<comment type="similarity">
    <text evidence="1 5">Belongs to the FlgD family.</text>
</comment>
<keyword evidence="3 5" id="KW-1005">Bacterial flagellum biogenesis</keyword>
<dbReference type="Pfam" id="PF13860">
    <property type="entry name" value="FlgD_ig"/>
    <property type="match status" value="1"/>
</dbReference>
<evidence type="ECO:0000256" key="6">
    <source>
        <dbReference type="SAM" id="MobiDB-lite"/>
    </source>
</evidence>
<dbReference type="Gene3D" id="2.60.40.4070">
    <property type="match status" value="1"/>
</dbReference>
<proteinExistence type="inferred from homology"/>
<evidence type="ECO:0000256" key="5">
    <source>
        <dbReference type="RuleBase" id="RU362076"/>
    </source>
</evidence>
<comment type="function">
    <text evidence="4 5">Required for flagellar hook formation. May act as a scaffolding protein.</text>
</comment>
<evidence type="ECO:0000313" key="7">
    <source>
        <dbReference type="EMBL" id="QIJ72643.1"/>
    </source>
</evidence>
<dbReference type="InterPro" id="IPR025965">
    <property type="entry name" value="FlgD/Vpr_Ig-like"/>
</dbReference>
<name>A0A6G7PZ12_9BACT</name>
<keyword evidence="8" id="KW-1185">Reference proteome</keyword>
<dbReference type="InterPro" id="IPR005648">
    <property type="entry name" value="FlgD"/>
</dbReference>
<evidence type="ECO:0000256" key="3">
    <source>
        <dbReference type="ARBA" id="ARBA00022795"/>
    </source>
</evidence>
<evidence type="ECO:0000256" key="1">
    <source>
        <dbReference type="ARBA" id="ARBA00010577"/>
    </source>
</evidence>
<dbReference type="Gene3D" id="2.30.30.910">
    <property type="match status" value="1"/>
</dbReference>
<organism evidence="7 8">
    <name type="scientific">Thermosulfuriphilus ammonigenes</name>
    <dbReference type="NCBI Taxonomy" id="1936021"/>
    <lineage>
        <taxon>Bacteria</taxon>
        <taxon>Pseudomonadati</taxon>
        <taxon>Thermodesulfobacteriota</taxon>
        <taxon>Thermodesulfobacteria</taxon>
        <taxon>Thermodesulfobacteriales</taxon>
        <taxon>Thermodesulfobacteriaceae</taxon>
        <taxon>Thermosulfuriphilus</taxon>
    </lineage>
</organism>
<dbReference type="Pfam" id="PF03963">
    <property type="entry name" value="FlgD"/>
    <property type="match status" value="1"/>
</dbReference>
<protein>
    <recommendedName>
        <fullName evidence="2 5">Basal-body rod modification protein FlgD</fullName>
    </recommendedName>
</protein>
<dbReference type="KEGG" id="tav:G4V39_10315"/>
<dbReference type="AlphaFoldDB" id="A0A6G7PZ12"/>
<dbReference type="RefSeq" id="WP_166032859.1">
    <property type="nucleotide sequence ID" value="NZ_CP048877.1"/>
</dbReference>
<sequence>MEISKVASLSNVAQDSQEKGQRVPKKVLDRDDFMMLFITQLQYQDPMNPIQNNEMAQQLALFNQVDQLFNLNENFEKLVSLEESRADMGMVSLLGQTVTAWAQSGLVEGGKFMGGEVVLEEPASSVIVRILDAEGRPVRTLDLGALPSGEHEISWDGLDERGEPVADGVYQIRVVASDPSGGAVKAKLKTTGRITSVSLSEKGQDLGFNGLETLDLKDVISVFKPTKIKEETP</sequence>
<evidence type="ECO:0000313" key="8">
    <source>
        <dbReference type="Proteomes" id="UP000502179"/>
    </source>
</evidence>
<accession>A0A6G7PZ12</accession>
<evidence type="ECO:0000256" key="2">
    <source>
        <dbReference type="ARBA" id="ARBA00016013"/>
    </source>
</evidence>
<feature type="region of interest" description="Disordered" evidence="6">
    <location>
        <begin position="1"/>
        <end position="24"/>
    </location>
</feature>
<dbReference type="Proteomes" id="UP000502179">
    <property type="component" value="Chromosome"/>
</dbReference>
<reference evidence="7 8" key="1">
    <citation type="submission" date="2020-02" db="EMBL/GenBank/DDBJ databases">
        <title>Genome analysis of Thermosulfuriphilus ammonigenes ST65T, an anaerobic thermophilic chemolithoautotrophic bacterium isolated from a deep-sea hydrothermal vent.</title>
        <authorList>
            <person name="Slobodkina G."/>
            <person name="Allioux M."/>
            <person name="Merkel A."/>
            <person name="Alain K."/>
            <person name="Jebbar M."/>
            <person name="Slobodkin A."/>
        </authorList>
    </citation>
    <scope>NUCLEOTIDE SEQUENCE [LARGE SCALE GENOMIC DNA]</scope>
    <source>
        <strain evidence="7 8">ST65</strain>
    </source>
</reference>
<dbReference type="EMBL" id="CP048877">
    <property type="protein sequence ID" value="QIJ72643.1"/>
    <property type="molecule type" value="Genomic_DNA"/>
</dbReference>
<evidence type="ECO:0000256" key="4">
    <source>
        <dbReference type="ARBA" id="ARBA00024746"/>
    </source>
</evidence>
<gene>
    <name evidence="7" type="ORF">G4V39_10315</name>
</gene>
<dbReference type="GO" id="GO:0044781">
    <property type="term" value="P:bacterial-type flagellum organization"/>
    <property type="evidence" value="ECO:0007669"/>
    <property type="project" value="UniProtKB-UniRule"/>
</dbReference>